<dbReference type="Gene3D" id="3.30.560.10">
    <property type="entry name" value="Glucose Oxidase, domain 3"/>
    <property type="match status" value="1"/>
</dbReference>
<keyword evidence="3" id="KW-0732">Signal</keyword>
<keyword evidence="2" id="KW-0274">FAD</keyword>
<feature type="binding site" evidence="2">
    <location>
        <position position="138"/>
    </location>
    <ligand>
        <name>FAD</name>
        <dbReference type="ChEBI" id="CHEBI:57692"/>
    </ligand>
</feature>
<protein>
    <recommendedName>
        <fullName evidence="4">Glucose-methanol-choline oxidoreductase N-terminal domain-containing protein</fullName>
    </recommendedName>
</protein>
<dbReference type="GO" id="GO:0050660">
    <property type="term" value="F:flavin adenine dinucleotide binding"/>
    <property type="evidence" value="ECO:0007669"/>
    <property type="project" value="InterPro"/>
</dbReference>
<dbReference type="SUPFAM" id="SSF51905">
    <property type="entry name" value="FAD/NAD(P)-binding domain"/>
    <property type="match status" value="1"/>
</dbReference>
<keyword evidence="2" id="KW-0285">Flavoprotein</keyword>
<evidence type="ECO:0000256" key="1">
    <source>
        <dbReference type="ARBA" id="ARBA00010790"/>
    </source>
</evidence>
<dbReference type="InterPro" id="IPR036188">
    <property type="entry name" value="FAD/NAD-bd_sf"/>
</dbReference>
<name>B4MTA5_DROWI</name>
<dbReference type="OMA" id="FVTMWRF"/>
<dbReference type="OrthoDB" id="269227at2759"/>
<proteinExistence type="inferred from homology"/>
<dbReference type="AlphaFoldDB" id="B4MTA5"/>
<keyword evidence="6" id="KW-1185">Reference proteome</keyword>
<evidence type="ECO:0000256" key="2">
    <source>
        <dbReference type="PIRSR" id="PIRSR000137-2"/>
    </source>
</evidence>
<dbReference type="FunCoup" id="B4MTA5">
    <property type="interactions" value="30"/>
</dbReference>
<dbReference type="InterPro" id="IPR000172">
    <property type="entry name" value="GMC_OxRdtase_N"/>
</dbReference>
<dbReference type="InterPro" id="IPR007867">
    <property type="entry name" value="GMC_OxRtase_C"/>
</dbReference>
<dbReference type="Pfam" id="PF05199">
    <property type="entry name" value="GMC_oxred_C"/>
    <property type="match status" value="1"/>
</dbReference>
<dbReference type="SUPFAM" id="SSF54373">
    <property type="entry name" value="FAD-linked reductases, C-terminal domain"/>
    <property type="match status" value="1"/>
</dbReference>
<dbReference type="PANTHER" id="PTHR11552:SF186">
    <property type="entry name" value="GLUCOSE-METHANOL-CHOLINE OXIDOREDUCTASE N-TERMINAL DOMAIN-CONTAINING PROTEIN"/>
    <property type="match status" value="1"/>
</dbReference>
<dbReference type="Gene3D" id="3.50.50.60">
    <property type="entry name" value="FAD/NAD(P)-binding domain"/>
    <property type="match status" value="1"/>
</dbReference>
<gene>
    <name evidence="5" type="primary">Dwil\GK19738</name>
    <name evidence="5" type="ORF">Dwil_GK19738</name>
</gene>
<dbReference type="InParanoid" id="B4MTA5"/>
<evidence type="ECO:0000259" key="4">
    <source>
        <dbReference type="PROSITE" id="PS00624"/>
    </source>
</evidence>
<dbReference type="GO" id="GO:0016614">
    <property type="term" value="F:oxidoreductase activity, acting on CH-OH group of donors"/>
    <property type="evidence" value="ECO:0007669"/>
    <property type="project" value="InterPro"/>
</dbReference>
<dbReference type="GO" id="GO:0042600">
    <property type="term" value="C:egg chorion"/>
    <property type="evidence" value="ECO:0007669"/>
    <property type="project" value="EnsemblMetazoa"/>
</dbReference>
<dbReference type="eggNOG" id="KOG1238">
    <property type="taxonomic scope" value="Eukaryota"/>
</dbReference>
<comment type="cofactor">
    <cofactor evidence="2">
        <name>FAD</name>
        <dbReference type="ChEBI" id="CHEBI:57692"/>
    </cofactor>
</comment>
<feature type="chain" id="PRO_5002818538" description="Glucose-methanol-choline oxidoreductase N-terminal domain-containing protein" evidence="3">
    <location>
        <begin position="23"/>
        <end position="634"/>
    </location>
</feature>
<feature type="domain" description="Glucose-methanol-choline oxidoreductase N-terminal" evidence="4">
    <location>
        <begin position="314"/>
        <end position="328"/>
    </location>
</feature>
<dbReference type="SMR" id="B4MTA5"/>
<evidence type="ECO:0000313" key="5">
    <source>
        <dbReference type="EMBL" id="EDW75344.1"/>
    </source>
</evidence>
<dbReference type="Pfam" id="PF00732">
    <property type="entry name" value="GMC_oxred_N"/>
    <property type="match status" value="1"/>
</dbReference>
<sequence>MTAVNTFVTMWRFLLTLGPSAMVILMLNSGIQNDRQDIVDEEHRVRSIHIENLRQSYDFIVVGGGSAGCVLAARLSENPEWSVLLLEAGGDEPVLIDLPQMYPVFQRSPWDWKYSTEPSDRYCLAMEDQRCFWPRGKVLGGCSSINAMMYVRGNRRDYDHWAELGNPGWEYNNVLHYFRKTEDNRVPGYEHNPYHGHGGPISVERYRFPSPLLNIFMQSARELGLQHPDGDFNGRTQTGFAPPHGTLRDGLRCSANKGYMRRSWQRPNLDIVLKAFVERLIIDPQTRRTIGVKFEYNLLKYQVRADREVILSAGSLASPQLLMVSGVGPREQLEPLGIPVIQHLPGVGGNLQDHISTSGAIYTFDSHQPGQHLSFIVPEMLNAESVRAFLQGRDSFFYAMPVSEVMGFASTRYQNPQLDWPDVQLFMGSYGYGADGGMIGRRGAAITLDNFAETFEPLIYQDSFVIAPLLMRPRSRGYVQLQSPDPRIHPRIHANYYDDPHDMAIMVEGLKLAHRLTQTPVMQALNATLNIYEWRNCPEVEYLSDAFWECIARYYSQTIYHPVGTCKMAPDHDPSGVVDPRLRVRGLRNLRVIDASIMPTIPTGNTNAPTLMLAERGADIIKEDWLHYPNGGWS</sequence>
<dbReference type="PIRSF" id="PIRSF000137">
    <property type="entry name" value="Alcohol_oxidase"/>
    <property type="match status" value="1"/>
</dbReference>
<dbReference type="PROSITE" id="PS00624">
    <property type="entry name" value="GMC_OXRED_2"/>
    <property type="match status" value="1"/>
</dbReference>
<organism evidence="5 6">
    <name type="scientific">Drosophila willistoni</name>
    <name type="common">Fruit fly</name>
    <dbReference type="NCBI Taxonomy" id="7260"/>
    <lineage>
        <taxon>Eukaryota</taxon>
        <taxon>Metazoa</taxon>
        <taxon>Ecdysozoa</taxon>
        <taxon>Arthropoda</taxon>
        <taxon>Hexapoda</taxon>
        <taxon>Insecta</taxon>
        <taxon>Pterygota</taxon>
        <taxon>Neoptera</taxon>
        <taxon>Endopterygota</taxon>
        <taxon>Diptera</taxon>
        <taxon>Brachycera</taxon>
        <taxon>Muscomorpha</taxon>
        <taxon>Ephydroidea</taxon>
        <taxon>Drosophilidae</taxon>
        <taxon>Drosophila</taxon>
        <taxon>Sophophora</taxon>
    </lineage>
</organism>
<reference evidence="5 6" key="1">
    <citation type="journal article" date="2007" name="Nature">
        <title>Evolution of genes and genomes on the Drosophila phylogeny.</title>
        <authorList>
            <consortium name="Drosophila 12 Genomes Consortium"/>
            <person name="Clark A.G."/>
            <person name="Eisen M.B."/>
            <person name="Smith D.R."/>
            <person name="Bergman C.M."/>
            <person name="Oliver B."/>
            <person name="Markow T.A."/>
            <person name="Kaufman T.C."/>
            <person name="Kellis M."/>
            <person name="Gelbart W."/>
            <person name="Iyer V.N."/>
            <person name="Pollard D.A."/>
            <person name="Sackton T.B."/>
            <person name="Larracuente A.M."/>
            <person name="Singh N.D."/>
            <person name="Abad J.P."/>
            <person name="Abt D.N."/>
            <person name="Adryan B."/>
            <person name="Aguade M."/>
            <person name="Akashi H."/>
            <person name="Anderson W.W."/>
            <person name="Aquadro C.F."/>
            <person name="Ardell D.H."/>
            <person name="Arguello R."/>
            <person name="Artieri C.G."/>
            <person name="Barbash D.A."/>
            <person name="Barker D."/>
            <person name="Barsanti P."/>
            <person name="Batterham P."/>
            <person name="Batzoglou S."/>
            <person name="Begun D."/>
            <person name="Bhutkar A."/>
            <person name="Blanco E."/>
            <person name="Bosak S.A."/>
            <person name="Bradley R.K."/>
            <person name="Brand A.D."/>
            <person name="Brent M.R."/>
            <person name="Brooks A.N."/>
            <person name="Brown R.H."/>
            <person name="Butlin R.K."/>
            <person name="Caggese C."/>
            <person name="Calvi B.R."/>
            <person name="Bernardo de Carvalho A."/>
            <person name="Caspi A."/>
            <person name="Castrezana S."/>
            <person name="Celniker S.E."/>
            <person name="Chang J.L."/>
            <person name="Chapple C."/>
            <person name="Chatterji S."/>
            <person name="Chinwalla A."/>
            <person name="Civetta A."/>
            <person name="Clifton S.W."/>
            <person name="Comeron J.M."/>
            <person name="Costello J.C."/>
            <person name="Coyne J.A."/>
            <person name="Daub J."/>
            <person name="David R.G."/>
            <person name="Delcher A.L."/>
            <person name="Delehaunty K."/>
            <person name="Do C.B."/>
            <person name="Ebling H."/>
            <person name="Edwards K."/>
            <person name="Eickbush T."/>
            <person name="Evans J.D."/>
            <person name="Filipski A."/>
            <person name="Findeiss S."/>
            <person name="Freyhult E."/>
            <person name="Fulton L."/>
            <person name="Fulton R."/>
            <person name="Garcia A.C."/>
            <person name="Gardiner A."/>
            <person name="Garfield D.A."/>
            <person name="Garvin B.E."/>
            <person name="Gibson G."/>
            <person name="Gilbert D."/>
            <person name="Gnerre S."/>
            <person name="Godfrey J."/>
            <person name="Good R."/>
            <person name="Gotea V."/>
            <person name="Gravely B."/>
            <person name="Greenberg A.J."/>
            <person name="Griffiths-Jones S."/>
            <person name="Gross S."/>
            <person name="Guigo R."/>
            <person name="Gustafson E.A."/>
            <person name="Haerty W."/>
            <person name="Hahn M.W."/>
            <person name="Halligan D.L."/>
            <person name="Halpern A.L."/>
            <person name="Halter G.M."/>
            <person name="Han M.V."/>
            <person name="Heger A."/>
            <person name="Hillier L."/>
            <person name="Hinrichs A.S."/>
            <person name="Holmes I."/>
            <person name="Hoskins R.A."/>
            <person name="Hubisz M.J."/>
            <person name="Hultmark D."/>
            <person name="Huntley M.A."/>
            <person name="Jaffe D.B."/>
            <person name="Jagadeeshan S."/>
            <person name="Jeck W.R."/>
            <person name="Johnson J."/>
            <person name="Jones C.D."/>
            <person name="Jordan W.C."/>
            <person name="Karpen G.H."/>
            <person name="Kataoka E."/>
            <person name="Keightley P.D."/>
            <person name="Kheradpour P."/>
            <person name="Kirkness E.F."/>
            <person name="Koerich L.B."/>
            <person name="Kristiansen K."/>
            <person name="Kudrna D."/>
            <person name="Kulathinal R.J."/>
            <person name="Kumar S."/>
            <person name="Kwok R."/>
            <person name="Lander E."/>
            <person name="Langley C.H."/>
            <person name="Lapoint R."/>
            <person name="Lazzaro B.P."/>
            <person name="Lee S.J."/>
            <person name="Levesque L."/>
            <person name="Li R."/>
            <person name="Lin C.F."/>
            <person name="Lin M.F."/>
            <person name="Lindblad-Toh K."/>
            <person name="Llopart A."/>
            <person name="Long M."/>
            <person name="Low L."/>
            <person name="Lozovsky E."/>
            <person name="Lu J."/>
            <person name="Luo M."/>
            <person name="Machado C.A."/>
            <person name="Makalowski W."/>
            <person name="Marzo M."/>
            <person name="Matsuda M."/>
            <person name="Matzkin L."/>
            <person name="McAllister B."/>
            <person name="McBride C.S."/>
            <person name="McKernan B."/>
            <person name="McKernan K."/>
            <person name="Mendez-Lago M."/>
            <person name="Minx P."/>
            <person name="Mollenhauer M.U."/>
            <person name="Montooth K."/>
            <person name="Mount S.M."/>
            <person name="Mu X."/>
            <person name="Myers E."/>
            <person name="Negre B."/>
            <person name="Newfeld S."/>
            <person name="Nielsen R."/>
            <person name="Noor M.A."/>
            <person name="O'Grady P."/>
            <person name="Pachter L."/>
            <person name="Papaceit M."/>
            <person name="Parisi M.J."/>
            <person name="Parisi M."/>
            <person name="Parts L."/>
            <person name="Pedersen J.S."/>
            <person name="Pesole G."/>
            <person name="Phillippy A.M."/>
            <person name="Ponting C.P."/>
            <person name="Pop M."/>
            <person name="Porcelli D."/>
            <person name="Powell J.R."/>
            <person name="Prohaska S."/>
            <person name="Pruitt K."/>
            <person name="Puig M."/>
            <person name="Quesneville H."/>
            <person name="Ram K.R."/>
            <person name="Rand D."/>
            <person name="Rasmussen M.D."/>
            <person name="Reed L.K."/>
            <person name="Reenan R."/>
            <person name="Reily A."/>
            <person name="Remington K.A."/>
            <person name="Rieger T.T."/>
            <person name="Ritchie M.G."/>
            <person name="Robin C."/>
            <person name="Rogers Y.H."/>
            <person name="Rohde C."/>
            <person name="Rozas J."/>
            <person name="Rubenfield M.J."/>
            <person name="Ruiz A."/>
            <person name="Russo S."/>
            <person name="Salzberg S.L."/>
            <person name="Sanchez-Gracia A."/>
            <person name="Saranga D.J."/>
            <person name="Sato H."/>
            <person name="Schaeffer S.W."/>
            <person name="Schatz M.C."/>
            <person name="Schlenke T."/>
            <person name="Schwartz R."/>
            <person name="Segarra C."/>
            <person name="Singh R.S."/>
            <person name="Sirot L."/>
            <person name="Sirota M."/>
            <person name="Sisneros N.B."/>
            <person name="Smith C.D."/>
            <person name="Smith T.F."/>
            <person name="Spieth J."/>
            <person name="Stage D.E."/>
            <person name="Stark A."/>
            <person name="Stephan W."/>
            <person name="Strausberg R.L."/>
            <person name="Strempel S."/>
            <person name="Sturgill D."/>
            <person name="Sutton G."/>
            <person name="Sutton G.G."/>
            <person name="Tao W."/>
            <person name="Teichmann S."/>
            <person name="Tobari Y.N."/>
            <person name="Tomimura Y."/>
            <person name="Tsolas J.M."/>
            <person name="Valente V.L."/>
            <person name="Venter E."/>
            <person name="Venter J.C."/>
            <person name="Vicario S."/>
            <person name="Vieira F.G."/>
            <person name="Vilella A.J."/>
            <person name="Villasante A."/>
            <person name="Walenz B."/>
            <person name="Wang J."/>
            <person name="Wasserman M."/>
            <person name="Watts T."/>
            <person name="Wilson D."/>
            <person name="Wilson R.K."/>
            <person name="Wing R.A."/>
            <person name="Wolfner M.F."/>
            <person name="Wong A."/>
            <person name="Wong G.K."/>
            <person name="Wu C.I."/>
            <person name="Wu G."/>
            <person name="Yamamoto D."/>
            <person name="Yang H.P."/>
            <person name="Yang S.P."/>
            <person name="Yorke J.A."/>
            <person name="Yoshida K."/>
            <person name="Zdobnov E."/>
            <person name="Zhang P."/>
            <person name="Zhang Y."/>
            <person name="Zimin A.V."/>
            <person name="Baldwin J."/>
            <person name="Abdouelleil A."/>
            <person name="Abdulkadir J."/>
            <person name="Abebe A."/>
            <person name="Abera B."/>
            <person name="Abreu J."/>
            <person name="Acer S.C."/>
            <person name="Aftuck L."/>
            <person name="Alexander A."/>
            <person name="An P."/>
            <person name="Anderson E."/>
            <person name="Anderson S."/>
            <person name="Arachi H."/>
            <person name="Azer M."/>
            <person name="Bachantsang P."/>
            <person name="Barry A."/>
            <person name="Bayul T."/>
            <person name="Berlin A."/>
            <person name="Bessette D."/>
            <person name="Bloom T."/>
            <person name="Blye J."/>
            <person name="Boguslavskiy L."/>
            <person name="Bonnet C."/>
            <person name="Boukhgalter B."/>
            <person name="Bourzgui I."/>
            <person name="Brown A."/>
            <person name="Cahill P."/>
            <person name="Channer S."/>
            <person name="Cheshatsang Y."/>
            <person name="Chuda L."/>
            <person name="Citroen M."/>
            <person name="Collymore A."/>
            <person name="Cooke P."/>
            <person name="Costello M."/>
            <person name="D'Aco K."/>
            <person name="Daza R."/>
            <person name="De Haan G."/>
            <person name="DeGray S."/>
            <person name="DeMaso C."/>
            <person name="Dhargay N."/>
            <person name="Dooley K."/>
            <person name="Dooley E."/>
            <person name="Doricent M."/>
            <person name="Dorje P."/>
            <person name="Dorjee K."/>
            <person name="Dupes A."/>
            <person name="Elong R."/>
            <person name="Falk J."/>
            <person name="Farina A."/>
            <person name="Faro S."/>
            <person name="Ferguson D."/>
            <person name="Fisher S."/>
            <person name="Foley C.D."/>
            <person name="Franke A."/>
            <person name="Friedrich D."/>
            <person name="Gadbois L."/>
            <person name="Gearin G."/>
            <person name="Gearin C.R."/>
            <person name="Giannoukos G."/>
            <person name="Goode T."/>
            <person name="Graham J."/>
            <person name="Grandbois E."/>
            <person name="Grewal S."/>
            <person name="Gyaltsen K."/>
            <person name="Hafez N."/>
            <person name="Hagos B."/>
            <person name="Hall J."/>
            <person name="Henson C."/>
            <person name="Hollinger A."/>
            <person name="Honan T."/>
            <person name="Huard M.D."/>
            <person name="Hughes L."/>
            <person name="Hurhula B."/>
            <person name="Husby M.E."/>
            <person name="Kamat A."/>
            <person name="Kanga B."/>
            <person name="Kashin S."/>
            <person name="Khazanovich D."/>
            <person name="Kisner P."/>
            <person name="Lance K."/>
            <person name="Lara M."/>
            <person name="Lee W."/>
            <person name="Lennon N."/>
            <person name="Letendre F."/>
            <person name="LeVine R."/>
            <person name="Lipovsky A."/>
            <person name="Liu X."/>
            <person name="Liu J."/>
            <person name="Liu S."/>
            <person name="Lokyitsang T."/>
            <person name="Lokyitsang Y."/>
            <person name="Lubonja R."/>
            <person name="Lui A."/>
            <person name="MacDonald P."/>
            <person name="Magnisalis V."/>
            <person name="Maru K."/>
            <person name="Matthews C."/>
            <person name="McCusker W."/>
            <person name="McDonough S."/>
            <person name="Mehta T."/>
            <person name="Meldrim J."/>
            <person name="Meneus L."/>
            <person name="Mihai O."/>
            <person name="Mihalev A."/>
            <person name="Mihova T."/>
            <person name="Mittelman R."/>
            <person name="Mlenga V."/>
            <person name="Montmayeur A."/>
            <person name="Mulrain L."/>
            <person name="Navidi A."/>
            <person name="Naylor J."/>
            <person name="Negash T."/>
            <person name="Nguyen T."/>
            <person name="Nguyen N."/>
            <person name="Nicol R."/>
            <person name="Norbu C."/>
            <person name="Norbu N."/>
            <person name="Novod N."/>
            <person name="O'Neill B."/>
            <person name="Osman S."/>
            <person name="Markiewicz E."/>
            <person name="Oyono O.L."/>
            <person name="Patti C."/>
            <person name="Phunkhang P."/>
            <person name="Pierre F."/>
            <person name="Priest M."/>
            <person name="Raghuraman S."/>
            <person name="Rege F."/>
            <person name="Reyes R."/>
            <person name="Rise C."/>
            <person name="Rogov P."/>
            <person name="Ross K."/>
            <person name="Ryan E."/>
            <person name="Settipalli S."/>
            <person name="Shea T."/>
            <person name="Sherpa N."/>
            <person name="Shi L."/>
            <person name="Shih D."/>
            <person name="Sparrow T."/>
            <person name="Spaulding J."/>
            <person name="Stalker J."/>
            <person name="Stange-Thomann N."/>
            <person name="Stavropoulos S."/>
            <person name="Stone C."/>
            <person name="Strader C."/>
            <person name="Tesfaye S."/>
            <person name="Thomson T."/>
            <person name="Thoulutsang Y."/>
            <person name="Thoulutsang D."/>
            <person name="Topham K."/>
            <person name="Topping I."/>
            <person name="Tsamla T."/>
            <person name="Vassiliev H."/>
            <person name="Vo A."/>
            <person name="Wangchuk T."/>
            <person name="Wangdi T."/>
            <person name="Weiand M."/>
            <person name="Wilkinson J."/>
            <person name="Wilson A."/>
            <person name="Yadav S."/>
            <person name="Young G."/>
            <person name="Yu Q."/>
            <person name="Zembek L."/>
            <person name="Zhong D."/>
            <person name="Zimmer A."/>
            <person name="Zwirko Z."/>
            <person name="Jaffe D.B."/>
            <person name="Alvarez P."/>
            <person name="Brockman W."/>
            <person name="Butler J."/>
            <person name="Chin C."/>
            <person name="Gnerre S."/>
            <person name="Grabherr M."/>
            <person name="Kleber M."/>
            <person name="Mauceli E."/>
            <person name="MacCallum I."/>
        </authorList>
    </citation>
    <scope>NUCLEOTIDE SEQUENCE [LARGE SCALE GENOMIC DNA]</scope>
    <source>
        <strain evidence="6">Tucson 14030-0811.24</strain>
    </source>
</reference>
<evidence type="ECO:0000313" key="6">
    <source>
        <dbReference type="Proteomes" id="UP000007798"/>
    </source>
</evidence>
<feature type="binding site" evidence="2">
    <location>
        <position position="277"/>
    </location>
    <ligand>
        <name>FAD</name>
        <dbReference type="ChEBI" id="CHEBI:57692"/>
    </ligand>
</feature>
<comment type="similarity">
    <text evidence="1">Belongs to the GMC oxidoreductase family.</text>
</comment>
<dbReference type="STRING" id="7260.B4MTA5"/>
<dbReference type="PhylomeDB" id="B4MTA5"/>
<evidence type="ECO:0000256" key="3">
    <source>
        <dbReference type="SAM" id="SignalP"/>
    </source>
</evidence>
<dbReference type="HOGENOM" id="CLU_002865_7_0_1"/>
<keyword evidence="5" id="KW-0560">Oxidoreductase</keyword>
<accession>B4MTA5</accession>
<dbReference type="PANTHER" id="PTHR11552">
    <property type="entry name" value="GLUCOSE-METHANOL-CHOLINE GMC OXIDOREDUCTASE"/>
    <property type="match status" value="1"/>
</dbReference>
<dbReference type="Proteomes" id="UP000007798">
    <property type="component" value="Unassembled WGS sequence"/>
</dbReference>
<feature type="signal peptide" evidence="3">
    <location>
        <begin position="1"/>
        <end position="22"/>
    </location>
</feature>
<dbReference type="KEGG" id="dwi:6641389"/>
<dbReference type="InterPro" id="IPR012132">
    <property type="entry name" value="GMC_OxRdtase"/>
</dbReference>
<dbReference type="EMBL" id="CH963851">
    <property type="protein sequence ID" value="EDW75344.1"/>
    <property type="molecule type" value="Genomic_DNA"/>
</dbReference>